<keyword evidence="4" id="KW-1133">Transmembrane helix</keyword>
<organism evidence="6 7">
    <name type="scientific">Marinicella sediminis</name>
    <dbReference type="NCBI Taxonomy" id="1792834"/>
    <lineage>
        <taxon>Bacteria</taxon>
        <taxon>Pseudomonadati</taxon>
        <taxon>Pseudomonadota</taxon>
        <taxon>Gammaproteobacteria</taxon>
        <taxon>Lysobacterales</taxon>
        <taxon>Marinicellaceae</taxon>
        <taxon>Marinicella</taxon>
    </lineage>
</organism>
<dbReference type="PANTHER" id="PTHR44688:SF16">
    <property type="entry name" value="DNA-BINDING TRANSCRIPTIONAL ACTIVATOR DEVR_DOSR"/>
    <property type="match status" value="1"/>
</dbReference>
<feature type="domain" description="HTH luxR-type" evidence="5">
    <location>
        <begin position="69"/>
        <end position="134"/>
    </location>
</feature>
<keyword evidence="1" id="KW-0805">Transcription regulation</keyword>
<dbReference type="InterPro" id="IPR036388">
    <property type="entry name" value="WH-like_DNA-bd_sf"/>
</dbReference>
<evidence type="ECO:0000256" key="1">
    <source>
        <dbReference type="ARBA" id="ARBA00023015"/>
    </source>
</evidence>
<evidence type="ECO:0000256" key="2">
    <source>
        <dbReference type="ARBA" id="ARBA00023125"/>
    </source>
</evidence>
<comment type="caution">
    <text evidence="6">The sequence shown here is derived from an EMBL/GenBank/DDBJ whole genome shotgun (WGS) entry which is preliminary data.</text>
</comment>
<dbReference type="EMBL" id="JBHRTS010000008">
    <property type="protein sequence ID" value="MFC3195512.1"/>
    <property type="molecule type" value="Genomic_DNA"/>
</dbReference>
<dbReference type="SMART" id="SM00421">
    <property type="entry name" value="HTH_LUXR"/>
    <property type="match status" value="1"/>
</dbReference>
<feature type="transmembrane region" description="Helical" evidence="4">
    <location>
        <begin position="7"/>
        <end position="27"/>
    </location>
</feature>
<keyword evidence="4" id="KW-0812">Transmembrane</keyword>
<dbReference type="InterPro" id="IPR016032">
    <property type="entry name" value="Sig_transdc_resp-reg_C-effctor"/>
</dbReference>
<proteinExistence type="predicted"/>
<accession>A0ABV7JEA9</accession>
<gene>
    <name evidence="6" type="ORF">ACFODZ_14755</name>
</gene>
<dbReference type="PANTHER" id="PTHR44688">
    <property type="entry name" value="DNA-BINDING TRANSCRIPTIONAL ACTIVATOR DEVR_DOSR"/>
    <property type="match status" value="1"/>
</dbReference>
<feature type="transmembrane region" description="Helical" evidence="4">
    <location>
        <begin position="33"/>
        <end position="51"/>
    </location>
</feature>
<dbReference type="SUPFAM" id="SSF46894">
    <property type="entry name" value="C-terminal effector domain of the bipartite response regulators"/>
    <property type="match status" value="1"/>
</dbReference>
<sequence>MRRTIWIYGLMLGVLVVVFKTLEYKWLIKDLSWQWSLSLVAVLFMGLGIWFSQHLNKAKAPDRFKVNQTAIDTLGLSTRELAVLEKLTAGLSNQQIADALFVSVNTVKTHLKNAFTKLEVNSRVQAINKLKALQIVP</sequence>
<reference evidence="7" key="1">
    <citation type="journal article" date="2019" name="Int. J. Syst. Evol. Microbiol.">
        <title>The Global Catalogue of Microorganisms (GCM) 10K type strain sequencing project: providing services to taxonomists for standard genome sequencing and annotation.</title>
        <authorList>
            <consortium name="The Broad Institute Genomics Platform"/>
            <consortium name="The Broad Institute Genome Sequencing Center for Infectious Disease"/>
            <person name="Wu L."/>
            <person name="Ma J."/>
        </authorList>
    </citation>
    <scope>NUCLEOTIDE SEQUENCE [LARGE SCALE GENOMIC DNA]</scope>
    <source>
        <strain evidence="7">KCTC 42953</strain>
    </source>
</reference>
<dbReference type="RefSeq" id="WP_077412898.1">
    <property type="nucleotide sequence ID" value="NZ_JBHRTS010000008.1"/>
</dbReference>
<evidence type="ECO:0000313" key="7">
    <source>
        <dbReference type="Proteomes" id="UP001595533"/>
    </source>
</evidence>
<evidence type="ECO:0000256" key="4">
    <source>
        <dbReference type="SAM" id="Phobius"/>
    </source>
</evidence>
<protein>
    <submittedName>
        <fullName evidence="6">LuxR C-terminal-related transcriptional regulator</fullName>
    </submittedName>
</protein>
<evidence type="ECO:0000313" key="6">
    <source>
        <dbReference type="EMBL" id="MFC3195512.1"/>
    </source>
</evidence>
<dbReference type="Gene3D" id="1.10.10.10">
    <property type="entry name" value="Winged helix-like DNA-binding domain superfamily/Winged helix DNA-binding domain"/>
    <property type="match status" value="1"/>
</dbReference>
<keyword evidence="7" id="KW-1185">Reference proteome</keyword>
<keyword evidence="4" id="KW-0472">Membrane</keyword>
<dbReference type="PROSITE" id="PS50043">
    <property type="entry name" value="HTH_LUXR_2"/>
    <property type="match status" value="1"/>
</dbReference>
<keyword evidence="2" id="KW-0238">DNA-binding</keyword>
<name>A0ABV7JEA9_9GAMM</name>
<dbReference type="PRINTS" id="PR00038">
    <property type="entry name" value="HTHLUXR"/>
</dbReference>
<dbReference type="InterPro" id="IPR000792">
    <property type="entry name" value="Tscrpt_reg_LuxR_C"/>
</dbReference>
<dbReference type="PROSITE" id="PS00622">
    <property type="entry name" value="HTH_LUXR_1"/>
    <property type="match status" value="1"/>
</dbReference>
<evidence type="ECO:0000259" key="5">
    <source>
        <dbReference type="PROSITE" id="PS50043"/>
    </source>
</evidence>
<dbReference type="Pfam" id="PF00196">
    <property type="entry name" value="GerE"/>
    <property type="match status" value="1"/>
</dbReference>
<dbReference type="Proteomes" id="UP001595533">
    <property type="component" value="Unassembled WGS sequence"/>
</dbReference>
<dbReference type="CDD" id="cd06170">
    <property type="entry name" value="LuxR_C_like"/>
    <property type="match status" value="1"/>
</dbReference>
<evidence type="ECO:0000256" key="3">
    <source>
        <dbReference type="ARBA" id="ARBA00023163"/>
    </source>
</evidence>
<keyword evidence="3" id="KW-0804">Transcription</keyword>